<dbReference type="Proteomes" id="UP000189464">
    <property type="component" value="Chromosome"/>
</dbReference>
<feature type="compositionally biased region" description="Low complexity" evidence="1">
    <location>
        <begin position="69"/>
        <end position="86"/>
    </location>
</feature>
<dbReference type="RefSeq" id="WP_077715065.1">
    <property type="nucleotide sequence ID" value="NZ_CP019698.1"/>
</dbReference>
<organism evidence="2 3">
    <name type="scientific">Desulforamulus ferrireducens</name>
    <dbReference type="NCBI Taxonomy" id="1833852"/>
    <lineage>
        <taxon>Bacteria</taxon>
        <taxon>Bacillati</taxon>
        <taxon>Bacillota</taxon>
        <taxon>Clostridia</taxon>
        <taxon>Eubacteriales</taxon>
        <taxon>Peptococcaceae</taxon>
        <taxon>Desulforamulus</taxon>
    </lineage>
</organism>
<proteinExistence type="predicted"/>
<evidence type="ECO:0000313" key="3">
    <source>
        <dbReference type="Proteomes" id="UP000189464"/>
    </source>
</evidence>
<evidence type="ECO:0000256" key="1">
    <source>
        <dbReference type="SAM" id="MobiDB-lite"/>
    </source>
</evidence>
<sequence length="137" mass="15279">MRTCPYASGSSGCNALRSAGFASNTVTIPETWRNKFCTSGYYSNCPNMKAAQEIRDERRKGKGGRLGDKVSSTSSNSSPASQPIRSPNQPIKKGKTERPNPVHAHGGKVPHFCEKPWRSFSLRFRVIKSLFYLKPWK</sequence>
<dbReference type="STRING" id="1833852.B0537_13640"/>
<dbReference type="AlphaFoldDB" id="A0A1S6IZ26"/>
<dbReference type="KEGG" id="dfg:B0537_13640"/>
<name>A0A1S6IZ26_9FIRM</name>
<dbReference type="EMBL" id="CP019698">
    <property type="protein sequence ID" value="AQS60022.1"/>
    <property type="molecule type" value="Genomic_DNA"/>
</dbReference>
<protein>
    <submittedName>
        <fullName evidence="2">Uncharacterized protein</fullName>
    </submittedName>
</protein>
<dbReference type="OrthoDB" id="1787094at2"/>
<keyword evidence="3" id="KW-1185">Reference proteome</keyword>
<feature type="region of interest" description="Disordered" evidence="1">
    <location>
        <begin position="52"/>
        <end position="108"/>
    </location>
</feature>
<accession>A0A1S6IZ26</accession>
<evidence type="ECO:0000313" key="2">
    <source>
        <dbReference type="EMBL" id="AQS60022.1"/>
    </source>
</evidence>
<gene>
    <name evidence="2" type="ORF">B0537_13640</name>
</gene>
<reference evidence="2 3" key="1">
    <citation type="journal article" date="2016" name="Int. J. Syst. Evol. Microbiol.">
        <title>Desulfotomaculum ferrireducens sp. nov., a moderately thermophilic sulfate-reducing and dissimilatory Fe(III)-reducing bacterium isolated from compost.</title>
        <authorList>
            <person name="Yang G."/>
            <person name="Guo J."/>
            <person name="Zhuang L."/>
            <person name="Yuan Y."/>
            <person name="Zhou S."/>
        </authorList>
    </citation>
    <scope>NUCLEOTIDE SEQUENCE [LARGE SCALE GENOMIC DNA]</scope>
    <source>
        <strain evidence="2 3">GSS09</strain>
    </source>
</reference>